<sequence>MSRSALAEHVTRVPAFAHLGDAFTHPSWTFIKPFAWQGDLRLGPTIDGEATVQSFDGVAAWVGTSPLAEAGPRAVRDFLGAYAPATEKQLHAWFTAGLTVRWRLVREWLDELGSVTAVTVAGERAYVRTEDAASLAAATPSETVVLLPAYDPWAFAGGTDFTPIVPASHRALISRGGRPVVAGGAVRGVWRFDGESVDVEFFGHVQEPGRKEVDAGVARLSQVLQRELNWRATTT</sequence>
<organism evidence="1 2">
    <name type="scientific">Microbacterium binotii</name>
    <dbReference type="NCBI Taxonomy" id="462710"/>
    <lineage>
        <taxon>Bacteria</taxon>
        <taxon>Bacillati</taxon>
        <taxon>Actinomycetota</taxon>
        <taxon>Actinomycetes</taxon>
        <taxon>Micrococcales</taxon>
        <taxon>Microbacteriaceae</taxon>
        <taxon>Microbacterium</taxon>
    </lineage>
</organism>
<name>A0ABN3PAH7_9MICO</name>
<evidence type="ECO:0000313" key="1">
    <source>
        <dbReference type="EMBL" id="GAA2576112.1"/>
    </source>
</evidence>
<dbReference type="Pfam" id="PF06224">
    <property type="entry name" value="AlkZ-like"/>
    <property type="match status" value="1"/>
</dbReference>
<dbReference type="PANTHER" id="PTHR38479">
    <property type="entry name" value="LMO0824 PROTEIN"/>
    <property type="match status" value="1"/>
</dbReference>
<protein>
    <recommendedName>
        <fullName evidence="3">Winged helix DNA-binding domain-containing protein</fullName>
    </recommendedName>
</protein>
<gene>
    <name evidence="1" type="ORF">GCM10009862_14230</name>
</gene>
<accession>A0ABN3PAH7</accession>
<proteinExistence type="predicted"/>
<evidence type="ECO:0008006" key="3">
    <source>
        <dbReference type="Google" id="ProtNLM"/>
    </source>
</evidence>
<dbReference type="Proteomes" id="UP001500274">
    <property type="component" value="Unassembled WGS sequence"/>
</dbReference>
<dbReference type="EMBL" id="BAAARI010000011">
    <property type="protein sequence ID" value="GAA2576112.1"/>
    <property type="molecule type" value="Genomic_DNA"/>
</dbReference>
<dbReference type="InterPro" id="IPR009351">
    <property type="entry name" value="AlkZ-like"/>
</dbReference>
<keyword evidence="2" id="KW-1185">Reference proteome</keyword>
<reference evidence="1 2" key="1">
    <citation type="journal article" date="2019" name="Int. J. Syst. Evol. Microbiol.">
        <title>The Global Catalogue of Microorganisms (GCM) 10K type strain sequencing project: providing services to taxonomists for standard genome sequencing and annotation.</title>
        <authorList>
            <consortium name="The Broad Institute Genomics Platform"/>
            <consortium name="The Broad Institute Genome Sequencing Center for Infectious Disease"/>
            <person name="Wu L."/>
            <person name="Ma J."/>
        </authorList>
    </citation>
    <scope>NUCLEOTIDE SEQUENCE [LARGE SCALE GENOMIC DNA]</scope>
    <source>
        <strain evidence="1 2">JCM 16365</strain>
    </source>
</reference>
<comment type="caution">
    <text evidence="1">The sequence shown here is derived from an EMBL/GenBank/DDBJ whole genome shotgun (WGS) entry which is preliminary data.</text>
</comment>
<evidence type="ECO:0000313" key="2">
    <source>
        <dbReference type="Proteomes" id="UP001500274"/>
    </source>
</evidence>
<dbReference type="PANTHER" id="PTHR38479:SF2">
    <property type="entry name" value="WINGED HELIX DNA-BINDING DOMAIN-CONTAINING PROTEIN"/>
    <property type="match status" value="1"/>
</dbReference>